<accession>A0ABR0ISN7</accession>
<feature type="compositionally biased region" description="Basic and acidic residues" evidence="1">
    <location>
        <begin position="45"/>
        <end position="68"/>
    </location>
</feature>
<evidence type="ECO:0000256" key="1">
    <source>
        <dbReference type="SAM" id="MobiDB-lite"/>
    </source>
</evidence>
<keyword evidence="3" id="KW-1185">Reference proteome</keyword>
<reference evidence="2 3" key="1">
    <citation type="submission" date="2023-08" db="EMBL/GenBank/DDBJ databases">
        <title>Black Yeasts Isolated from many extreme environments.</title>
        <authorList>
            <person name="Coleine C."/>
            <person name="Stajich J.E."/>
            <person name="Selbmann L."/>
        </authorList>
    </citation>
    <scope>NUCLEOTIDE SEQUENCE [LARGE SCALE GENOMIC DNA]</scope>
    <source>
        <strain evidence="2 3">CCFEE 536</strain>
    </source>
</reference>
<organism evidence="2 3">
    <name type="scientific">Cryomyces antarcticus</name>
    <dbReference type="NCBI Taxonomy" id="329879"/>
    <lineage>
        <taxon>Eukaryota</taxon>
        <taxon>Fungi</taxon>
        <taxon>Dikarya</taxon>
        <taxon>Ascomycota</taxon>
        <taxon>Pezizomycotina</taxon>
        <taxon>Dothideomycetes</taxon>
        <taxon>Dothideomycetes incertae sedis</taxon>
        <taxon>Cryomyces</taxon>
    </lineage>
</organism>
<evidence type="ECO:0000313" key="3">
    <source>
        <dbReference type="Proteomes" id="UP001357485"/>
    </source>
</evidence>
<feature type="region of interest" description="Disordered" evidence="1">
    <location>
        <begin position="28"/>
        <end position="68"/>
    </location>
</feature>
<dbReference type="Proteomes" id="UP001357485">
    <property type="component" value="Unassembled WGS sequence"/>
</dbReference>
<protein>
    <submittedName>
        <fullName evidence="2">Uncharacterized protein</fullName>
    </submittedName>
</protein>
<feature type="non-terminal residue" evidence="2">
    <location>
        <position position="1"/>
    </location>
</feature>
<sequence>PVLRAQLVLERGGQVRVQGRELVAQHVEREGVRSADGADVVDEEGERRRPVEDVGERDERRGRGEVEE</sequence>
<comment type="caution">
    <text evidence="2">The sequence shown here is derived from an EMBL/GenBank/DDBJ whole genome shotgun (WGS) entry which is preliminary data.</text>
</comment>
<proteinExistence type="predicted"/>
<evidence type="ECO:0000313" key="2">
    <source>
        <dbReference type="EMBL" id="KAK5016697.1"/>
    </source>
</evidence>
<name>A0ABR0ISN7_9PEZI</name>
<gene>
    <name evidence="2" type="ORF">LTR16_012825</name>
</gene>
<dbReference type="EMBL" id="JAVRRA010030549">
    <property type="protein sequence ID" value="KAK5016697.1"/>
    <property type="molecule type" value="Genomic_DNA"/>
</dbReference>